<evidence type="ECO:0000259" key="4">
    <source>
        <dbReference type="Pfam" id="PF00150"/>
    </source>
</evidence>
<dbReference type="AlphaFoldDB" id="A0A0E9M276"/>
<protein>
    <submittedName>
        <fullName evidence="5">Beta-1,4-mannanase</fullName>
    </submittedName>
</protein>
<evidence type="ECO:0000313" key="5">
    <source>
        <dbReference type="EMBL" id="GAO31698.1"/>
    </source>
</evidence>
<dbReference type="OrthoDB" id="9800925at2"/>
<dbReference type="EMBL" id="BAZW01000058">
    <property type="protein sequence ID" value="GAO31698.1"/>
    <property type="molecule type" value="Genomic_DNA"/>
</dbReference>
<dbReference type="InterPro" id="IPR017853">
    <property type="entry name" value="GH"/>
</dbReference>
<dbReference type="GO" id="GO:0000272">
    <property type="term" value="P:polysaccharide catabolic process"/>
    <property type="evidence" value="ECO:0007669"/>
    <property type="project" value="InterPro"/>
</dbReference>
<comment type="similarity">
    <text evidence="3">Belongs to the glycosyl hydrolase 5 (cellulase A) family.</text>
</comment>
<evidence type="ECO:0000256" key="3">
    <source>
        <dbReference type="RuleBase" id="RU361153"/>
    </source>
</evidence>
<dbReference type="GO" id="GO:0004553">
    <property type="term" value="F:hydrolase activity, hydrolyzing O-glycosyl compounds"/>
    <property type="evidence" value="ECO:0007669"/>
    <property type="project" value="InterPro"/>
</dbReference>
<dbReference type="Proteomes" id="UP000032900">
    <property type="component" value="Unassembled WGS sequence"/>
</dbReference>
<dbReference type="Gene3D" id="3.20.20.80">
    <property type="entry name" value="Glycosidases"/>
    <property type="match status" value="1"/>
</dbReference>
<evidence type="ECO:0000313" key="6">
    <source>
        <dbReference type="Proteomes" id="UP000032900"/>
    </source>
</evidence>
<proteinExistence type="inferred from homology"/>
<feature type="domain" description="Glycoside hydrolase family 5" evidence="4">
    <location>
        <begin position="38"/>
        <end position="284"/>
    </location>
</feature>
<sequence>MHTYFLTLFLSAFLLTGCYNTREPQHNTIYVDGKNIFDASGAPLIMRGVNEMFIWSDDFLGDTIIPEIAKTGANALRIVWLTEASNAKASPENLDLILQNTINSGLFPMPELHDATGKWDKLDSLVDYWTRPDVVEVLKKHEEYLLLNIANECGGHEIKSDQFLQGYKKAIDRLRAVGLQCPLVIDASGWGQDLDILLETGPELLQHDPEHNLIFSVHMWWPAEDGSKQRIIHGIEQSVALNLPLIVGEFAPMGVGCARSIDHITIMEQCQKHEMGWLAWSWGAVGNGDCEEMDMTRGDRRGTFEGLTDWGLEVSINHPLSIQNTSIRSGYLKSKIK</sequence>
<evidence type="ECO:0000256" key="1">
    <source>
        <dbReference type="ARBA" id="ARBA00022801"/>
    </source>
</evidence>
<organism evidence="5 6">
    <name type="scientific">Geofilum rubicundum JCM 15548</name>
    <dbReference type="NCBI Taxonomy" id="1236989"/>
    <lineage>
        <taxon>Bacteria</taxon>
        <taxon>Pseudomonadati</taxon>
        <taxon>Bacteroidota</taxon>
        <taxon>Bacteroidia</taxon>
        <taxon>Marinilabiliales</taxon>
        <taxon>Marinilabiliaceae</taxon>
        <taxon>Geofilum</taxon>
    </lineage>
</organism>
<reference evidence="5 6" key="1">
    <citation type="journal article" date="2015" name="Microbes Environ.">
        <title>Distribution and evolution of nitrogen fixation genes in the phylum bacteroidetes.</title>
        <authorList>
            <person name="Inoue J."/>
            <person name="Oshima K."/>
            <person name="Suda W."/>
            <person name="Sakamoto M."/>
            <person name="Iino T."/>
            <person name="Noda S."/>
            <person name="Hongoh Y."/>
            <person name="Hattori M."/>
            <person name="Ohkuma M."/>
        </authorList>
    </citation>
    <scope>NUCLEOTIDE SEQUENCE [LARGE SCALE GENOMIC DNA]</scope>
    <source>
        <strain evidence="5">JCM 15548</strain>
    </source>
</reference>
<accession>A0A0E9M276</accession>
<keyword evidence="6" id="KW-1185">Reference proteome</keyword>
<dbReference type="RefSeq" id="WP_062127967.1">
    <property type="nucleotide sequence ID" value="NZ_BAZW01000058.1"/>
</dbReference>
<comment type="caution">
    <text evidence="5">The sequence shown here is derived from an EMBL/GenBank/DDBJ whole genome shotgun (WGS) entry which is preliminary data.</text>
</comment>
<keyword evidence="1 3" id="KW-0378">Hydrolase</keyword>
<evidence type="ECO:0000256" key="2">
    <source>
        <dbReference type="ARBA" id="ARBA00023295"/>
    </source>
</evidence>
<gene>
    <name evidence="5" type="ORF">JCM15548_14087</name>
</gene>
<dbReference type="SUPFAM" id="SSF51445">
    <property type="entry name" value="(Trans)glycosidases"/>
    <property type="match status" value="1"/>
</dbReference>
<dbReference type="STRING" id="1236989.JCM15548_14087"/>
<dbReference type="InterPro" id="IPR001547">
    <property type="entry name" value="Glyco_hydro_5"/>
</dbReference>
<dbReference type="Pfam" id="PF00150">
    <property type="entry name" value="Cellulase"/>
    <property type="match status" value="1"/>
</dbReference>
<name>A0A0E9M276_9BACT</name>
<keyword evidence="2 3" id="KW-0326">Glycosidase</keyword>